<sequence length="361" mass="40232">MSNCRFLYHNGVVLDAPPVTTFLESLSGAYTTTRTINSATSILFWERHMKRLSSSIRIILNSKPELLFSSGSSPSRFWTNQPVPESSIYDLVNSSMNKALKSVVAKEREIIYGEELAVTVLVTGNVEKLSRLVDDNRDQERKVLDLLDVWLHIGGYSPCPLGVRGNAASLALVGRGRDVAAAKYSDWVRLRKPLEKFRPLSTTELLLSNDGDHLLEGCITNFFVVCRRKSASGGSFRDFEVQTAPITDGVLPGVIREVIIDVCLSKGIPYRERAPSWSERELWEEAFITSSLRILQHVGAIKVPVGSLEALACTKTEEIQWKEKTFQEGPGMITELIQRAIMERGVEEGFPLKDFQGALAK</sequence>
<reference evidence="1" key="1">
    <citation type="submission" date="2020-01" db="EMBL/GenBank/DDBJ databases">
        <authorList>
            <person name="Mishra B."/>
        </authorList>
    </citation>
    <scope>NUCLEOTIDE SEQUENCE [LARGE SCALE GENOMIC DNA]</scope>
</reference>
<evidence type="ECO:0000313" key="1">
    <source>
        <dbReference type="EMBL" id="CAA7039618.1"/>
    </source>
</evidence>
<dbReference type="PANTHER" id="PTHR47703:SF2">
    <property type="entry name" value="D-AMINOACID AMINOTRANSFERASE-LIKE PLP-DEPENDENT ENZYMES SUPERFAMILY PROTEIN"/>
    <property type="match status" value="1"/>
</dbReference>
<evidence type="ECO:0008006" key="3">
    <source>
        <dbReference type="Google" id="ProtNLM"/>
    </source>
</evidence>
<organism evidence="1 2">
    <name type="scientific">Microthlaspi erraticum</name>
    <dbReference type="NCBI Taxonomy" id="1685480"/>
    <lineage>
        <taxon>Eukaryota</taxon>
        <taxon>Viridiplantae</taxon>
        <taxon>Streptophyta</taxon>
        <taxon>Embryophyta</taxon>
        <taxon>Tracheophyta</taxon>
        <taxon>Spermatophyta</taxon>
        <taxon>Magnoliopsida</taxon>
        <taxon>eudicotyledons</taxon>
        <taxon>Gunneridae</taxon>
        <taxon>Pentapetalae</taxon>
        <taxon>rosids</taxon>
        <taxon>malvids</taxon>
        <taxon>Brassicales</taxon>
        <taxon>Brassicaceae</taxon>
        <taxon>Coluteocarpeae</taxon>
        <taxon>Microthlaspi</taxon>
    </lineage>
</organism>
<dbReference type="InterPro" id="IPR036038">
    <property type="entry name" value="Aminotransferase-like"/>
</dbReference>
<accession>A0A6D2JID3</accession>
<dbReference type="Proteomes" id="UP000467841">
    <property type="component" value="Unassembled WGS sequence"/>
</dbReference>
<dbReference type="CDD" id="cd00449">
    <property type="entry name" value="PLPDE_IV"/>
    <property type="match status" value="1"/>
</dbReference>
<dbReference type="InterPro" id="IPR043132">
    <property type="entry name" value="BCAT-like_C"/>
</dbReference>
<dbReference type="PANTHER" id="PTHR47703">
    <property type="entry name" value="D-AMINOACID AMINOTRANSFERASE-LIKE PLP-DEPENDENT ENZYMES SUPERFAMILY PROTEIN"/>
    <property type="match status" value="1"/>
</dbReference>
<dbReference type="GO" id="GO:0003824">
    <property type="term" value="F:catalytic activity"/>
    <property type="evidence" value="ECO:0007669"/>
    <property type="project" value="InterPro"/>
</dbReference>
<dbReference type="EMBL" id="CACVBM020001214">
    <property type="protein sequence ID" value="CAA7039618.1"/>
    <property type="molecule type" value="Genomic_DNA"/>
</dbReference>
<keyword evidence="2" id="KW-1185">Reference proteome</keyword>
<gene>
    <name evidence="1" type="ORF">MERR_LOCUS26853</name>
</gene>
<dbReference type="InterPro" id="IPR001544">
    <property type="entry name" value="Aminotrans_IV"/>
</dbReference>
<proteinExistence type="predicted"/>
<dbReference type="Pfam" id="PF01063">
    <property type="entry name" value="Aminotran_4"/>
    <property type="match status" value="1"/>
</dbReference>
<dbReference type="OrthoDB" id="59470at2759"/>
<evidence type="ECO:0000313" key="2">
    <source>
        <dbReference type="Proteomes" id="UP000467841"/>
    </source>
</evidence>
<dbReference type="Gene3D" id="3.20.10.10">
    <property type="entry name" value="D-amino Acid Aminotransferase, subunit A, domain 2"/>
    <property type="match status" value="1"/>
</dbReference>
<comment type="caution">
    <text evidence="1">The sequence shown here is derived from an EMBL/GenBank/DDBJ whole genome shotgun (WGS) entry which is preliminary data.</text>
</comment>
<name>A0A6D2JID3_9BRAS</name>
<protein>
    <recommendedName>
        <fullName evidence="3">Aminotransferase class IV</fullName>
    </recommendedName>
</protein>
<dbReference type="AlphaFoldDB" id="A0A6D2JID3"/>
<dbReference type="SUPFAM" id="SSF56752">
    <property type="entry name" value="D-aminoacid aminotransferase-like PLP-dependent enzymes"/>
    <property type="match status" value="1"/>
</dbReference>